<dbReference type="Proteomes" id="UP000494115">
    <property type="component" value="Unassembled WGS sequence"/>
</dbReference>
<organism evidence="1 2">
    <name type="scientific">Pararobbsia alpina</name>
    <dbReference type="NCBI Taxonomy" id="621374"/>
    <lineage>
        <taxon>Bacteria</taxon>
        <taxon>Pseudomonadati</taxon>
        <taxon>Pseudomonadota</taxon>
        <taxon>Betaproteobacteria</taxon>
        <taxon>Burkholderiales</taxon>
        <taxon>Burkholderiaceae</taxon>
        <taxon>Pararobbsia</taxon>
    </lineage>
</organism>
<dbReference type="Pfam" id="PF14366">
    <property type="entry name" value="DUF4410"/>
    <property type="match status" value="1"/>
</dbReference>
<sequence length="258" mass="27064">MYWTRYQTMIRRSLRARVAVSLCVLLVAGCGGNNMADMVRYSPQQAVRPDTIYVYTFDLDPALVQTDHGMVATFKRSASGQSSIAAQATLATKVQEEVANEIVMRLHSRGLRAIHADTAAVPTQNILLVKGRFENVDSGNRARRVVIGLGAGKSQVGATVEISYQSTGGTPVLVKTFKASANSGRMPGMAETMGLGAAAGLAESAAAAGGVLHVTSETNHASPVSDAGRMADLIAKQIAQVGADEGWLLKAGPKPGPK</sequence>
<name>A0A6S7C710_9BURK</name>
<dbReference type="PROSITE" id="PS51257">
    <property type="entry name" value="PROKAR_LIPOPROTEIN"/>
    <property type="match status" value="1"/>
</dbReference>
<gene>
    <name evidence="1" type="ORF">LMG28138_05219</name>
</gene>
<evidence type="ECO:0000313" key="1">
    <source>
        <dbReference type="EMBL" id="CAB3802607.1"/>
    </source>
</evidence>
<dbReference type="EMBL" id="CADIKM010000049">
    <property type="protein sequence ID" value="CAB3802607.1"/>
    <property type="molecule type" value="Genomic_DNA"/>
</dbReference>
<protein>
    <recommendedName>
        <fullName evidence="3">DUF4410 domain-containing protein</fullName>
    </recommendedName>
</protein>
<keyword evidence="2" id="KW-1185">Reference proteome</keyword>
<dbReference type="AlphaFoldDB" id="A0A6S7C710"/>
<reference evidence="1 2" key="1">
    <citation type="submission" date="2020-04" db="EMBL/GenBank/DDBJ databases">
        <authorList>
            <person name="De Canck E."/>
        </authorList>
    </citation>
    <scope>NUCLEOTIDE SEQUENCE [LARGE SCALE GENOMIC DNA]</scope>
    <source>
        <strain evidence="1 2">LMG 28138</strain>
    </source>
</reference>
<proteinExistence type="predicted"/>
<dbReference type="InterPro" id="IPR025522">
    <property type="entry name" value="DUF4410"/>
</dbReference>
<evidence type="ECO:0000313" key="2">
    <source>
        <dbReference type="Proteomes" id="UP000494115"/>
    </source>
</evidence>
<evidence type="ECO:0008006" key="3">
    <source>
        <dbReference type="Google" id="ProtNLM"/>
    </source>
</evidence>
<accession>A0A6S7C710</accession>